<dbReference type="InterPro" id="IPR051712">
    <property type="entry name" value="ARTD-AVP"/>
</dbReference>
<name>A0A7D9K728_PARCT</name>
<dbReference type="GO" id="GO:0005634">
    <property type="term" value="C:nucleus"/>
    <property type="evidence" value="ECO:0007669"/>
    <property type="project" value="TreeGrafter"/>
</dbReference>
<proteinExistence type="predicted"/>
<reference evidence="2" key="1">
    <citation type="submission" date="2020-04" db="EMBL/GenBank/DDBJ databases">
        <authorList>
            <person name="Alioto T."/>
            <person name="Alioto T."/>
            <person name="Gomez Garrido J."/>
        </authorList>
    </citation>
    <scope>NUCLEOTIDE SEQUENCE</scope>
    <source>
        <strain evidence="2">A484AB</strain>
    </source>
</reference>
<dbReference type="OrthoDB" id="5988750at2759"/>
<dbReference type="GO" id="GO:1990404">
    <property type="term" value="F:NAD+-protein mono-ADP-ribosyltransferase activity"/>
    <property type="evidence" value="ECO:0007669"/>
    <property type="project" value="TreeGrafter"/>
</dbReference>
<dbReference type="GO" id="GO:0003950">
    <property type="term" value="F:NAD+ poly-ADP-ribosyltransferase activity"/>
    <property type="evidence" value="ECO:0007669"/>
    <property type="project" value="TreeGrafter"/>
</dbReference>
<gene>
    <name evidence="2" type="ORF">PACLA_8A001618</name>
</gene>
<keyword evidence="3" id="KW-1185">Reference proteome</keyword>
<feature type="non-terminal residue" evidence="2">
    <location>
        <position position="615"/>
    </location>
</feature>
<feature type="compositionally biased region" description="Low complexity" evidence="1">
    <location>
        <begin position="592"/>
        <end position="606"/>
    </location>
</feature>
<dbReference type="Pfam" id="PF00642">
    <property type="entry name" value="zf-CCCH"/>
    <property type="match status" value="1"/>
</dbReference>
<evidence type="ECO:0000313" key="2">
    <source>
        <dbReference type="EMBL" id="CAB4041368.1"/>
    </source>
</evidence>
<dbReference type="GO" id="GO:0046872">
    <property type="term" value="F:metal ion binding"/>
    <property type="evidence" value="ECO:0007669"/>
    <property type="project" value="InterPro"/>
</dbReference>
<evidence type="ECO:0000313" key="3">
    <source>
        <dbReference type="Proteomes" id="UP001152795"/>
    </source>
</evidence>
<dbReference type="AlphaFoldDB" id="A0A7D9K728"/>
<comment type="caution">
    <text evidence="2">The sequence shown here is derived from an EMBL/GenBank/DDBJ whole genome shotgun (WGS) entry which is preliminary data.</text>
</comment>
<sequence length="615" mass="68951">MDEALLRKVCEFLKKQKDNEAVFQTFWEGTKEYYPSDFSKKKVEALLKEHPECFEIIKSETGNPFGKIKLKIEASNYVLPSTTRAEDFEIAQKLIESIDNREENGHLFANICKNKAQIFPEKLRDKKHIRKWLAEHEKWFKGVKDATGGLFSVEVLGNARHLMKSGLPLLPVLTSERKDSRGKTAPQKAKDDTDSVDLLEMADNITLRISGKLQNEGGTIPFESLLKAKDVIYPLCEEEALISFLAAFPLKFEIIDLEGLGKWVHLKGTKDVSANDASANDAISKVTSFIFQNGGTIPFTNLVKQADTLIGKTVHGPQILSAWLNTKANIFEIVPKPDDPSKPGQVKVKLSFFLRFCQHYITHGQCPKNKCQFLHICKAFVCQRPHNNEDCKLSHDIRDAHNKVIVDKMGALSKETDAVVINVLLESCFPHVCPEYNNKNGACPRGDKCHFLHICGDYVLNQCGNPFCPLSHDVVDDLHNINLLKKYALLPSQKLSVELVKANIAYVKGMKSQPSQIAISEKTCLAAGDLGNIAVPTSGQARPLLSFENIWTFLTQKVESWMRSPTQQEAERGFGNPVQRKQSDSTLISKTSHVSNRSSIVSSESSVWHDDFTQK</sequence>
<evidence type="ECO:0000256" key="1">
    <source>
        <dbReference type="SAM" id="MobiDB-lite"/>
    </source>
</evidence>
<dbReference type="EMBL" id="CACRXK020028198">
    <property type="protein sequence ID" value="CAB4041368.1"/>
    <property type="molecule type" value="Genomic_DNA"/>
</dbReference>
<dbReference type="PROSITE" id="PS50103">
    <property type="entry name" value="ZF_C3H1"/>
    <property type="match status" value="2"/>
</dbReference>
<organism evidence="2 3">
    <name type="scientific">Paramuricea clavata</name>
    <name type="common">Red gorgonian</name>
    <name type="synonym">Violescent sea-whip</name>
    <dbReference type="NCBI Taxonomy" id="317549"/>
    <lineage>
        <taxon>Eukaryota</taxon>
        <taxon>Metazoa</taxon>
        <taxon>Cnidaria</taxon>
        <taxon>Anthozoa</taxon>
        <taxon>Octocorallia</taxon>
        <taxon>Malacalcyonacea</taxon>
        <taxon>Plexauridae</taxon>
        <taxon>Paramuricea</taxon>
    </lineage>
</organism>
<dbReference type="PANTHER" id="PTHR45740">
    <property type="entry name" value="POLY [ADP-RIBOSE] POLYMERASE"/>
    <property type="match status" value="1"/>
</dbReference>
<dbReference type="InterPro" id="IPR000571">
    <property type="entry name" value="Znf_CCCH"/>
</dbReference>
<dbReference type="PANTHER" id="PTHR45740:SF2">
    <property type="entry name" value="POLY [ADP-RIBOSE] POLYMERASE"/>
    <property type="match status" value="1"/>
</dbReference>
<dbReference type="Proteomes" id="UP001152795">
    <property type="component" value="Unassembled WGS sequence"/>
</dbReference>
<protein>
    <submittedName>
        <fullName evidence="2">Poly [ADP-ribose] polymerase 12</fullName>
    </submittedName>
</protein>
<accession>A0A7D9K728</accession>
<feature type="region of interest" description="Disordered" evidence="1">
    <location>
        <begin position="564"/>
        <end position="615"/>
    </location>
</feature>